<evidence type="ECO:0000313" key="1">
    <source>
        <dbReference type="EMBL" id="KAK9828761.1"/>
    </source>
</evidence>
<reference evidence="1 2" key="1">
    <citation type="journal article" date="2024" name="Nat. Commun.">
        <title>Phylogenomics reveals the evolutionary origins of lichenization in chlorophyte algae.</title>
        <authorList>
            <person name="Puginier C."/>
            <person name="Libourel C."/>
            <person name="Otte J."/>
            <person name="Skaloud P."/>
            <person name="Haon M."/>
            <person name="Grisel S."/>
            <person name="Petersen M."/>
            <person name="Berrin J.G."/>
            <person name="Delaux P.M."/>
            <person name="Dal Grande F."/>
            <person name="Keller J."/>
        </authorList>
    </citation>
    <scope>NUCLEOTIDE SEQUENCE [LARGE SCALE GENOMIC DNA]</scope>
    <source>
        <strain evidence="1 2">SAG 2043</strain>
    </source>
</reference>
<dbReference type="AlphaFoldDB" id="A0AAW1R4S4"/>
<accession>A0AAW1R4S4</accession>
<dbReference type="SUPFAM" id="SSF46689">
    <property type="entry name" value="Homeodomain-like"/>
    <property type="match status" value="1"/>
</dbReference>
<proteinExistence type="predicted"/>
<dbReference type="Proteomes" id="UP001489004">
    <property type="component" value="Unassembled WGS sequence"/>
</dbReference>
<name>A0AAW1R4S4_9CHLO</name>
<dbReference type="Gene3D" id="1.10.10.60">
    <property type="entry name" value="Homeodomain-like"/>
    <property type="match status" value="1"/>
</dbReference>
<evidence type="ECO:0008006" key="3">
    <source>
        <dbReference type="Google" id="ProtNLM"/>
    </source>
</evidence>
<dbReference type="PANTHER" id="PTHR41733">
    <property type="entry name" value="UBIQUITIN-ASSOCIATED/TRANSLATION ELONGATION FACTOR EF1B, N-TERMINAL, EUKARYOTE"/>
    <property type="match status" value="1"/>
</dbReference>
<comment type="caution">
    <text evidence="1">The sequence shown here is derived from an EMBL/GenBank/DDBJ whole genome shotgun (WGS) entry which is preliminary data.</text>
</comment>
<gene>
    <name evidence="1" type="ORF">WJX72_001961</name>
</gene>
<dbReference type="InterPro" id="IPR009057">
    <property type="entry name" value="Homeodomain-like_sf"/>
</dbReference>
<evidence type="ECO:0000313" key="2">
    <source>
        <dbReference type="Proteomes" id="UP001489004"/>
    </source>
</evidence>
<organism evidence="1 2">
    <name type="scientific">[Myrmecia] bisecta</name>
    <dbReference type="NCBI Taxonomy" id="41462"/>
    <lineage>
        <taxon>Eukaryota</taxon>
        <taxon>Viridiplantae</taxon>
        <taxon>Chlorophyta</taxon>
        <taxon>core chlorophytes</taxon>
        <taxon>Trebouxiophyceae</taxon>
        <taxon>Trebouxiales</taxon>
        <taxon>Trebouxiaceae</taxon>
        <taxon>Myrmecia</taxon>
    </lineage>
</organism>
<dbReference type="EMBL" id="JALJOR010000001">
    <property type="protein sequence ID" value="KAK9828761.1"/>
    <property type="molecule type" value="Genomic_DNA"/>
</dbReference>
<keyword evidence="2" id="KW-1185">Reference proteome</keyword>
<dbReference type="PANTHER" id="PTHR41733:SF1">
    <property type="entry name" value="CHROMOSOME UNDETERMINED SCAFFOLD_30, WHOLE GENOME SHOTGUN SEQUENCE"/>
    <property type="match status" value="1"/>
</dbReference>
<protein>
    <recommendedName>
        <fullName evidence="3">Myb-like domain-containing protein</fullName>
    </recommendedName>
</protein>
<sequence length="167" mass="18988">MASAAVLAGRENEATQAEKDARLDWVRSMRRQFSPLEMLNPDGSIHQDFFKPKRVVLVDDKKWGQAERDLLYKGIEKYGIGKWREMSEELLPKWDDQALRIKASRLMGSQSLARYMGWKGSREAVDAEQKKNKEIGDKLGCWKAGVLVENDDGSVKKYLEQLAAAGQ</sequence>